<dbReference type="EMBL" id="JANWTC010000001">
    <property type="protein sequence ID" value="MCS5478244.1"/>
    <property type="molecule type" value="Genomic_DNA"/>
</dbReference>
<keyword evidence="2" id="KW-0560">Oxidoreductase</keyword>
<feature type="domain" description="Flavin reductase like" evidence="3">
    <location>
        <begin position="26"/>
        <end position="171"/>
    </location>
</feature>
<evidence type="ECO:0000256" key="2">
    <source>
        <dbReference type="ARBA" id="ARBA00023002"/>
    </source>
</evidence>
<proteinExistence type="inferred from homology"/>
<comment type="caution">
    <text evidence="4">The sequence shown here is derived from an EMBL/GenBank/DDBJ whole genome shotgun (WGS) entry which is preliminary data.</text>
</comment>
<evidence type="ECO:0000313" key="5">
    <source>
        <dbReference type="Proteomes" id="UP001205965"/>
    </source>
</evidence>
<dbReference type="PANTHER" id="PTHR30466:SF11">
    <property type="entry name" value="FLAVIN-DEPENDENT MONOOXYGENASE, REDUCTASE SUBUNIT HSAB"/>
    <property type="match status" value="1"/>
</dbReference>
<evidence type="ECO:0000313" key="4">
    <source>
        <dbReference type="EMBL" id="MCS5478244.1"/>
    </source>
</evidence>
<keyword evidence="5" id="KW-1185">Reference proteome</keyword>
<protein>
    <submittedName>
        <fullName evidence="4">Flavin reductase family protein</fullName>
    </submittedName>
</protein>
<dbReference type="SUPFAM" id="SSF50475">
    <property type="entry name" value="FMN-binding split barrel"/>
    <property type="match status" value="1"/>
</dbReference>
<reference evidence="4 5" key="1">
    <citation type="submission" date="2022-08" db="EMBL/GenBank/DDBJ databases">
        <title>YIM 101645 draft genome.</title>
        <authorList>
            <person name="Chen X."/>
        </authorList>
    </citation>
    <scope>NUCLEOTIDE SEQUENCE [LARGE SCALE GENOMIC DNA]</scope>
    <source>
        <strain evidence="4 5">YIM 101645</strain>
    </source>
</reference>
<dbReference type="SMART" id="SM00903">
    <property type="entry name" value="Flavin_Reduct"/>
    <property type="match status" value="1"/>
</dbReference>
<evidence type="ECO:0000256" key="1">
    <source>
        <dbReference type="ARBA" id="ARBA00008898"/>
    </source>
</evidence>
<evidence type="ECO:0000259" key="3">
    <source>
        <dbReference type="SMART" id="SM00903"/>
    </source>
</evidence>
<dbReference type="Proteomes" id="UP001205965">
    <property type="component" value="Unassembled WGS sequence"/>
</dbReference>
<gene>
    <name evidence="4" type="ORF">NYP18_01075</name>
</gene>
<dbReference type="Pfam" id="PF01613">
    <property type="entry name" value="Flavin_Reduct"/>
    <property type="match status" value="1"/>
</dbReference>
<dbReference type="InterPro" id="IPR002563">
    <property type="entry name" value="Flavin_Rdtase-like_dom"/>
</dbReference>
<sequence length="173" mass="18715">MTTSLSLITRQEAPATIDPQKLRKAFGHFPSGIAAIAADVQGSPEVMVASSFSVGVSLDPPLVLFSAQKSSTTWPVIASADRIGVSVLSQEHSAACRQLASRNRDIRFSSVSTRTTQAGAVEIEGSTAWFDCSVFAVHEAGDHYIVVFRVHDLHLNEDKQPLVFHRSQFTHPA</sequence>
<dbReference type="InterPro" id="IPR050268">
    <property type="entry name" value="NADH-dep_flavin_reductase"/>
</dbReference>
<comment type="similarity">
    <text evidence="1">Belongs to the non-flavoprotein flavin reductase family.</text>
</comment>
<name>A0ABT2FSQ0_9CORY</name>
<accession>A0ABT2FSQ0</accession>
<dbReference type="Gene3D" id="2.30.110.10">
    <property type="entry name" value="Electron Transport, Fmn-binding Protein, Chain A"/>
    <property type="match status" value="1"/>
</dbReference>
<dbReference type="InterPro" id="IPR012349">
    <property type="entry name" value="Split_barrel_FMN-bd"/>
</dbReference>
<dbReference type="RefSeq" id="WP_259426284.1">
    <property type="nucleotide sequence ID" value="NZ_JANWTC010000001.1"/>
</dbReference>
<dbReference type="PANTHER" id="PTHR30466">
    <property type="entry name" value="FLAVIN REDUCTASE"/>
    <property type="match status" value="1"/>
</dbReference>
<organism evidence="4 5">
    <name type="scientific">Corynebacterium lemuris</name>
    <dbReference type="NCBI Taxonomy" id="1859292"/>
    <lineage>
        <taxon>Bacteria</taxon>
        <taxon>Bacillati</taxon>
        <taxon>Actinomycetota</taxon>
        <taxon>Actinomycetes</taxon>
        <taxon>Mycobacteriales</taxon>
        <taxon>Corynebacteriaceae</taxon>
        <taxon>Corynebacterium</taxon>
    </lineage>
</organism>